<feature type="non-terminal residue" evidence="2">
    <location>
        <position position="61"/>
    </location>
</feature>
<reference evidence="2" key="1">
    <citation type="submission" date="2021-02" db="EMBL/GenBank/DDBJ databases">
        <authorList>
            <person name="Nowell W R."/>
        </authorList>
    </citation>
    <scope>NUCLEOTIDE SEQUENCE</scope>
</reference>
<dbReference type="AlphaFoldDB" id="A0A821WPA0"/>
<dbReference type="Gene3D" id="3.30.470.30">
    <property type="entry name" value="DNA ligase/mRNA capping enzyme"/>
    <property type="match status" value="1"/>
</dbReference>
<dbReference type="GO" id="GO:0006297">
    <property type="term" value="P:nucleotide-excision repair, DNA gap filling"/>
    <property type="evidence" value="ECO:0007669"/>
    <property type="project" value="TreeGrafter"/>
</dbReference>
<proteinExistence type="predicted"/>
<dbReference type="GO" id="GO:0006303">
    <property type="term" value="P:double-strand break repair via nonhomologous end joining"/>
    <property type="evidence" value="ECO:0007669"/>
    <property type="project" value="TreeGrafter"/>
</dbReference>
<evidence type="ECO:0000259" key="1">
    <source>
        <dbReference type="Pfam" id="PF01068"/>
    </source>
</evidence>
<dbReference type="SUPFAM" id="SSF56091">
    <property type="entry name" value="DNA ligase/mRNA capping enzyme, catalytic domain"/>
    <property type="match status" value="1"/>
</dbReference>
<dbReference type="PANTHER" id="PTHR45997">
    <property type="entry name" value="DNA LIGASE 4"/>
    <property type="match status" value="1"/>
</dbReference>
<evidence type="ECO:0000313" key="2">
    <source>
        <dbReference type="EMBL" id="CAF4928063.1"/>
    </source>
</evidence>
<evidence type="ECO:0000313" key="3">
    <source>
        <dbReference type="Proteomes" id="UP000663873"/>
    </source>
</evidence>
<feature type="non-terminal residue" evidence="2">
    <location>
        <position position="1"/>
    </location>
</feature>
<gene>
    <name evidence="2" type="ORF">UJA718_LOCUS46734</name>
</gene>
<dbReference type="PANTHER" id="PTHR45997:SF1">
    <property type="entry name" value="DNA LIGASE 4"/>
    <property type="match status" value="1"/>
</dbReference>
<keyword evidence="3" id="KW-1185">Reference proteome</keyword>
<dbReference type="Pfam" id="PF01068">
    <property type="entry name" value="DNA_ligase_A_M"/>
    <property type="match status" value="1"/>
</dbReference>
<accession>A0A821WPA0</accession>
<sequence length="61" mass="7307">ERTRADKIEQLIRKKSTNPTAALAEFYIETKYDGDRFQLHRDKDQFMYFSRNGHDYTSVFG</sequence>
<name>A0A821WPA0_9BILA</name>
<protein>
    <recommendedName>
        <fullName evidence="1">ATP-dependent DNA ligase family profile domain-containing protein</fullName>
    </recommendedName>
</protein>
<dbReference type="GO" id="GO:0006310">
    <property type="term" value="P:DNA recombination"/>
    <property type="evidence" value="ECO:0007669"/>
    <property type="project" value="InterPro"/>
</dbReference>
<dbReference type="GO" id="GO:0003677">
    <property type="term" value="F:DNA binding"/>
    <property type="evidence" value="ECO:0007669"/>
    <property type="project" value="InterPro"/>
</dbReference>
<dbReference type="InterPro" id="IPR029710">
    <property type="entry name" value="LIG4"/>
</dbReference>
<comment type="caution">
    <text evidence="2">The sequence shown here is derived from an EMBL/GenBank/DDBJ whole genome shotgun (WGS) entry which is preliminary data.</text>
</comment>
<dbReference type="EMBL" id="CAJOBP010085182">
    <property type="protein sequence ID" value="CAF4928063.1"/>
    <property type="molecule type" value="Genomic_DNA"/>
</dbReference>
<dbReference type="Proteomes" id="UP000663873">
    <property type="component" value="Unassembled WGS sequence"/>
</dbReference>
<dbReference type="GO" id="GO:0005524">
    <property type="term" value="F:ATP binding"/>
    <property type="evidence" value="ECO:0007669"/>
    <property type="project" value="InterPro"/>
</dbReference>
<dbReference type="GO" id="GO:0032807">
    <property type="term" value="C:DNA ligase IV complex"/>
    <property type="evidence" value="ECO:0007669"/>
    <property type="project" value="TreeGrafter"/>
</dbReference>
<feature type="domain" description="ATP-dependent DNA ligase family profile" evidence="1">
    <location>
        <begin position="23"/>
        <end position="59"/>
    </location>
</feature>
<dbReference type="GO" id="GO:0003910">
    <property type="term" value="F:DNA ligase (ATP) activity"/>
    <property type="evidence" value="ECO:0007669"/>
    <property type="project" value="InterPro"/>
</dbReference>
<dbReference type="InterPro" id="IPR012310">
    <property type="entry name" value="DNA_ligase_ATP-dep_cent"/>
</dbReference>
<organism evidence="2 3">
    <name type="scientific">Rotaria socialis</name>
    <dbReference type="NCBI Taxonomy" id="392032"/>
    <lineage>
        <taxon>Eukaryota</taxon>
        <taxon>Metazoa</taxon>
        <taxon>Spiralia</taxon>
        <taxon>Gnathifera</taxon>
        <taxon>Rotifera</taxon>
        <taxon>Eurotatoria</taxon>
        <taxon>Bdelloidea</taxon>
        <taxon>Philodinida</taxon>
        <taxon>Philodinidae</taxon>
        <taxon>Rotaria</taxon>
    </lineage>
</organism>